<feature type="non-terminal residue" evidence="3">
    <location>
        <position position="275"/>
    </location>
</feature>
<dbReference type="Pfam" id="PF03747">
    <property type="entry name" value="ADP_ribosyl_GH"/>
    <property type="match status" value="1"/>
</dbReference>
<protein>
    <recommendedName>
        <fullName evidence="4">ADP-ribosylglycohydrolase</fullName>
    </recommendedName>
</protein>
<accession>X0SIS2</accession>
<dbReference type="EMBL" id="BARS01008584">
    <property type="protein sequence ID" value="GAF80914.1"/>
    <property type="molecule type" value="Genomic_DNA"/>
</dbReference>
<organism evidence="3">
    <name type="scientific">marine sediment metagenome</name>
    <dbReference type="NCBI Taxonomy" id="412755"/>
    <lineage>
        <taxon>unclassified sequences</taxon>
        <taxon>metagenomes</taxon>
        <taxon>ecological metagenomes</taxon>
    </lineage>
</organism>
<name>X0SIS2_9ZZZZ</name>
<dbReference type="SUPFAM" id="SSF101478">
    <property type="entry name" value="ADP-ribosylglycohydrolase"/>
    <property type="match status" value="1"/>
</dbReference>
<dbReference type="PANTHER" id="PTHR16222:SF24">
    <property type="entry name" value="ADP-RIBOSYLHYDROLASE ARH3"/>
    <property type="match status" value="1"/>
</dbReference>
<dbReference type="GO" id="GO:0016787">
    <property type="term" value="F:hydrolase activity"/>
    <property type="evidence" value="ECO:0007669"/>
    <property type="project" value="UniProtKB-KW"/>
</dbReference>
<dbReference type="InterPro" id="IPR050792">
    <property type="entry name" value="ADP-ribosylglycohydrolase"/>
</dbReference>
<dbReference type="PANTHER" id="PTHR16222">
    <property type="entry name" value="ADP-RIBOSYLGLYCOHYDROLASE"/>
    <property type="match status" value="1"/>
</dbReference>
<keyword evidence="2" id="KW-0378">Hydrolase</keyword>
<evidence type="ECO:0000256" key="1">
    <source>
        <dbReference type="ARBA" id="ARBA00010702"/>
    </source>
</evidence>
<dbReference type="AlphaFoldDB" id="X0SIS2"/>
<dbReference type="InterPro" id="IPR005502">
    <property type="entry name" value="Ribosyl_crysJ1"/>
</dbReference>
<dbReference type="InterPro" id="IPR036705">
    <property type="entry name" value="Ribosyl_crysJ1_sf"/>
</dbReference>
<comment type="similarity">
    <text evidence="1">Belongs to the ADP-ribosylglycohydrolase family.</text>
</comment>
<reference evidence="3" key="1">
    <citation type="journal article" date="2014" name="Front. Microbiol.">
        <title>High frequency of phylogenetically diverse reductive dehalogenase-homologous genes in deep subseafloor sedimentary metagenomes.</title>
        <authorList>
            <person name="Kawai M."/>
            <person name="Futagami T."/>
            <person name="Toyoda A."/>
            <person name="Takaki Y."/>
            <person name="Nishi S."/>
            <person name="Hori S."/>
            <person name="Arai W."/>
            <person name="Tsubouchi T."/>
            <person name="Morono Y."/>
            <person name="Uchiyama I."/>
            <person name="Ito T."/>
            <person name="Fujiyama A."/>
            <person name="Inagaki F."/>
            <person name="Takami H."/>
        </authorList>
    </citation>
    <scope>NUCLEOTIDE SEQUENCE</scope>
    <source>
        <strain evidence="3">Expedition CK06-06</strain>
    </source>
</reference>
<evidence type="ECO:0008006" key="4">
    <source>
        <dbReference type="Google" id="ProtNLM"/>
    </source>
</evidence>
<gene>
    <name evidence="3" type="ORF">S01H1_16335</name>
</gene>
<dbReference type="Gene3D" id="1.10.4080.10">
    <property type="entry name" value="ADP-ribosylation/Crystallin J1"/>
    <property type="match status" value="1"/>
</dbReference>
<proteinExistence type="inferred from homology"/>
<comment type="caution">
    <text evidence="3">The sequence shown here is derived from an EMBL/GenBank/DDBJ whole genome shotgun (WGS) entry which is preliminary data.</text>
</comment>
<evidence type="ECO:0000256" key="2">
    <source>
        <dbReference type="ARBA" id="ARBA00022801"/>
    </source>
</evidence>
<evidence type="ECO:0000313" key="3">
    <source>
        <dbReference type="EMBL" id="GAF80914.1"/>
    </source>
</evidence>
<sequence>MSSLSQTNRDRTKPIIDAERFHGAMVFSAIGDALGWPTEFLREKYHIEPQFPLPIRDFVSWKKLVGGKWWGYKDYIGPGEYSDDTQLSLAIARCISSTGEFEPQRFAYTELPLWLHYQRGGGRSIKLAARSLLRTSSSWEHNFYKQGKLEYRRAGANGSAMRNLPIALASAGIEEKIVKYSFINALITHGHPRAILGTILFGLAVNYILTQSQHNITARTMVEYLTDRMINIQDLYSQDPTISKWIQKWNDLSIKESTLRFDSIFSRTQAEANDY</sequence>